<feature type="transmembrane region" description="Helical" evidence="2">
    <location>
        <begin position="50"/>
        <end position="71"/>
    </location>
</feature>
<keyword evidence="4" id="KW-1185">Reference proteome</keyword>
<sequence>MFNHKGKQRLENVQLKKKKNKIRQNNKQIKIMNHKEQKERKWRRNRFKRYNLFYMDILNLYSVVRFLLKIYKSTAFGDSMLKNQLDKLSMY</sequence>
<comment type="caution">
    <text evidence="3">The sequence shown here is derived from an EMBL/GenBank/DDBJ whole genome shotgun (WGS) entry which is preliminary data.</text>
</comment>
<evidence type="ECO:0000313" key="3">
    <source>
        <dbReference type="EMBL" id="RMZ99356.1"/>
    </source>
</evidence>
<reference evidence="3 4" key="1">
    <citation type="journal article" date="2018" name="Sci. Rep.">
        <title>Genomic signatures of local adaptation to the degree of environmental predictability in rotifers.</title>
        <authorList>
            <person name="Franch-Gras L."/>
            <person name="Hahn C."/>
            <person name="Garcia-Roger E.M."/>
            <person name="Carmona M.J."/>
            <person name="Serra M."/>
            <person name="Gomez A."/>
        </authorList>
    </citation>
    <scope>NUCLEOTIDE SEQUENCE [LARGE SCALE GENOMIC DNA]</scope>
    <source>
        <strain evidence="3">HYR1</strain>
    </source>
</reference>
<proteinExistence type="predicted"/>
<evidence type="ECO:0000256" key="1">
    <source>
        <dbReference type="SAM" id="MobiDB-lite"/>
    </source>
</evidence>
<dbReference type="EMBL" id="REGN01010257">
    <property type="protein sequence ID" value="RMZ99356.1"/>
    <property type="molecule type" value="Genomic_DNA"/>
</dbReference>
<name>A0A3M7PJQ7_BRAPC</name>
<feature type="region of interest" description="Disordered" evidence="1">
    <location>
        <begin position="1"/>
        <end position="22"/>
    </location>
</feature>
<accession>A0A3M7PJQ7</accession>
<gene>
    <name evidence="3" type="ORF">BpHYR1_049590</name>
</gene>
<evidence type="ECO:0000313" key="4">
    <source>
        <dbReference type="Proteomes" id="UP000276133"/>
    </source>
</evidence>
<dbReference type="Proteomes" id="UP000276133">
    <property type="component" value="Unassembled WGS sequence"/>
</dbReference>
<keyword evidence="2" id="KW-0812">Transmembrane</keyword>
<keyword evidence="2" id="KW-1133">Transmembrane helix</keyword>
<dbReference type="AlphaFoldDB" id="A0A3M7PJQ7"/>
<organism evidence="3 4">
    <name type="scientific">Brachionus plicatilis</name>
    <name type="common">Marine rotifer</name>
    <name type="synonym">Brachionus muelleri</name>
    <dbReference type="NCBI Taxonomy" id="10195"/>
    <lineage>
        <taxon>Eukaryota</taxon>
        <taxon>Metazoa</taxon>
        <taxon>Spiralia</taxon>
        <taxon>Gnathifera</taxon>
        <taxon>Rotifera</taxon>
        <taxon>Eurotatoria</taxon>
        <taxon>Monogononta</taxon>
        <taxon>Pseudotrocha</taxon>
        <taxon>Ploima</taxon>
        <taxon>Brachionidae</taxon>
        <taxon>Brachionus</taxon>
    </lineage>
</organism>
<keyword evidence="2" id="KW-0472">Membrane</keyword>
<evidence type="ECO:0000256" key="2">
    <source>
        <dbReference type="SAM" id="Phobius"/>
    </source>
</evidence>
<protein>
    <submittedName>
        <fullName evidence="3">Uncharacterized protein</fullName>
    </submittedName>
</protein>